<comment type="caution">
    <text evidence="1">The sequence shown here is derived from an EMBL/GenBank/DDBJ whole genome shotgun (WGS) entry which is preliminary data.</text>
</comment>
<dbReference type="AlphaFoldDB" id="A0A0F9UDG5"/>
<name>A0A0F9UDG5_9ZZZZ</name>
<reference evidence="1" key="1">
    <citation type="journal article" date="2015" name="Nature">
        <title>Complex archaea that bridge the gap between prokaryotes and eukaryotes.</title>
        <authorList>
            <person name="Spang A."/>
            <person name="Saw J.H."/>
            <person name="Jorgensen S.L."/>
            <person name="Zaremba-Niedzwiedzka K."/>
            <person name="Martijn J."/>
            <person name="Lind A.E."/>
            <person name="van Eijk R."/>
            <person name="Schleper C."/>
            <person name="Guy L."/>
            <person name="Ettema T.J."/>
        </authorList>
    </citation>
    <scope>NUCLEOTIDE SEQUENCE</scope>
</reference>
<protein>
    <submittedName>
        <fullName evidence="1">Uncharacterized protein</fullName>
    </submittedName>
</protein>
<proteinExistence type="predicted"/>
<accession>A0A0F9UDG5</accession>
<gene>
    <name evidence="1" type="ORF">LCGC14_0221030</name>
</gene>
<dbReference type="EMBL" id="LAZR01000105">
    <property type="protein sequence ID" value="KKN91235.1"/>
    <property type="molecule type" value="Genomic_DNA"/>
</dbReference>
<sequence length="61" mass="7075">MMGLLKNIVRGILSINLFPPPKPPYKAPEIKSDEEAIRENWEIVGKDLQRAMDKIDKIERE</sequence>
<evidence type="ECO:0000313" key="1">
    <source>
        <dbReference type="EMBL" id="KKN91235.1"/>
    </source>
</evidence>
<organism evidence="1">
    <name type="scientific">marine sediment metagenome</name>
    <dbReference type="NCBI Taxonomy" id="412755"/>
    <lineage>
        <taxon>unclassified sequences</taxon>
        <taxon>metagenomes</taxon>
        <taxon>ecological metagenomes</taxon>
    </lineage>
</organism>